<accession>A0A086TGI2</accession>
<organism evidence="1 2">
    <name type="scientific">Hapsidospora chrysogenum (strain ATCC 11550 / CBS 779.69 / DSM 880 / IAM 14645 / JCM 23072 / IMI 49137)</name>
    <name type="common">Acremonium chrysogenum</name>
    <dbReference type="NCBI Taxonomy" id="857340"/>
    <lineage>
        <taxon>Eukaryota</taxon>
        <taxon>Fungi</taxon>
        <taxon>Dikarya</taxon>
        <taxon>Ascomycota</taxon>
        <taxon>Pezizomycotina</taxon>
        <taxon>Sordariomycetes</taxon>
        <taxon>Hypocreomycetidae</taxon>
        <taxon>Hypocreales</taxon>
        <taxon>Bionectriaceae</taxon>
        <taxon>Hapsidospora</taxon>
    </lineage>
</organism>
<dbReference type="AlphaFoldDB" id="A0A086TGI2"/>
<dbReference type="GO" id="GO:0005737">
    <property type="term" value="C:cytoplasm"/>
    <property type="evidence" value="ECO:0007669"/>
    <property type="project" value="TreeGrafter"/>
</dbReference>
<evidence type="ECO:0000313" key="2">
    <source>
        <dbReference type="Proteomes" id="UP000029964"/>
    </source>
</evidence>
<dbReference type="GO" id="GO:0016887">
    <property type="term" value="F:ATP hydrolysis activity"/>
    <property type="evidence" value="ECO:0007669"/>
    <property type="project" value="TreeGrafter"/>
</dbReference>
<sequence length="300" mass="32501">MSTPNNPPAMPVPDPRALVDFFARSLTSFTSSSEPFRVLCTLPHLSNNNSHPPSPRPQQQHPAGDIIVLDSSFNPPTTAHASMVRTAVSSPRDRVLLLLAVENADKAPRPASFPLRLCMMEALGRELVAAAAAAAAQGHGGEVDVGVTRKPYFHDKARAIAESGFYGGGSDITFLAGYDTLVRILEPAYYGGSEGMRAALDPFFDRARLRVTMRTDGKWGGREEQEAYVKGLAEEGGKMEEIGGRREWMRRVELVDGFGDGVSSSRVREVVRMGGSGGVLDGLVGEEVRGWVEREALYNE</sequence>
<dbReference type="PANTHER" id="PTHR31285">
    <property type="entry name" value="NICOTINAMIDE MONONUCLEOTIDE ADENYLYLTRANSFERASE"/>
    <property type="match status" value="1"/>
</dbReference>
<dbReference type="GO" id="GO:0000309">
    <property type="term" value="F:nicotinamide-nucleotide adenylyltransferase activity"/>
    <property type="evidence" value="ECO:0007669"/>
    <property type="project" value="TreeGrafter"/>
</dbReference>
<name>A0A086TGI2_HAPC1</name>
<proteinExistence type="predicted"/>
<dbReference type="PANTHER" id="PTHR31285:SF0">
    <property type="entry name" value="NICOTINAMIDE MONONUCLEOTIDE ADENYLYLTRANSFERASE"/>
    <property type="match status" value="1"/>
</dbReference>
<protein>
    <submittedName>
        <fullName evidence="1">Promoter of filamentation protein-like protein</fullName>
    </submittedName>
</protein>
<gene>
    <name evidence="1" type="ORF">ACRE_006070</name>
</gene>
<dbReference type="EMBL" id="JPKY01000003">
    <property type="protein sequence ID" value="KFH48464.1"/>
    <property type="molecule type" value="Genomic_DNA"/>
</dbReference>
<dbReference type="Proteomes" id="UP000029964">
    <property type="component" value="Unassembled WGS sequence"/>
</dbReference>
<dbReference type="HOGENOM" id="CLU_032651_0_0_1"/>
<reference evidence="2" key="1">
    <citation type="journal article" date="2014" name="Genome Announc.">
        <title>Genome sequence and annotation of Acremonium chrysogenum, producer of the beta-lactam antibiotic cephalosporin C.</title>
        <authorList>
            <person name="Terfehr D."/>
            <person name="Dahlmann T.A."/>
            <person name="Specht T."/>
            <person name="Zadra I."/>
            <person name="Kuernsteiner H."/>
            <person name="Kueck U."/>
        </authorList>
    </citation>
    <scope>NUCLEOTIDE SEQUENCE [LARGE SCALE GENOMIC DNA]</scope>
    <source>
        <strain evidence="2">ATCC 11550 / CBS 779.69 / DSM 880 / IAM 14645 / JCM 23072 / IMI 49137</strain>
    </source>
</reference>
<dbReference type="OrthoDB" id="5591297at2759"/>
<dbReference type="SUPFAM" id="SSF52374">
    <property type="entry name" value="Nucleotidylyl transferase"/>
    <property type="match status" value="1"/>
</dbReference>
<dbReference type="GO" id="GO:0005634">
    <property type="term" value="C:nucleus"/>
    <property type="evidence" value="ECO:0007669"/>
    <property type="project" value="TreeGrafter"/>
</dbReference>
<evidence type="ECO:0000313" key="1">
    <source>
        <dbReference type="EMBL" id="KFH48464.1"/>
    </source>
</evidence>
<dbReference type="Gene3D" id="3.40.50.620">
    <property type="entry name" value="HUPs"/>
    <property type="match status" value="1"/>
</dbReference>
<dbReference type="InterPro" id="IPR014729">
    <property type="entry name" value="Rossmann-like_a/b/a_fold"/>
</dbReference>
<dbReference type="STRING" id="857340.A0A086TGI2"/>
<keyword evidence="2" id="KW-1185">Reference proteome</keyword>
<comment type="caution">
    <text evidence="1">The sequence shown here is derived from an EMBL/GenBank/DDBJ whole genome shotgun (WGS) entry which is preliminary data.</text>
</comment>